<evidence type="ECO:0000313" key="1">
    <source>
        <dbReference type="Ensembl" id="ENSECAP00000082569.1"/>
    </source>
</evidence>
<dbReference type="Proteomes" id="UP000002281">
    <property type="component" value="Chromosome 10"/>
</dbReference>
<dbReference type="Ensembl" id="ENSECAT00000098874.1">
    <property type="protein sequence ID" value="ENSECAP00000082569.1"/>
    <property type="gene ID" value="ENSECAG00000045429.1"/>
</dbReference>
<accession>A0A9L0T8F9</accession>
<name>A0A9L0T8F9_HORSE</name>
<reference evidence="1 2" key="1">
    <citation type="journal article" date="2009" name="Science">
        <title>Genome sequence, comparative analysis, and population genetics of the domestic horse.</title>
        <authorList>
            <consortium name="Broad Institute Genome Sequencing Platform"/>
            <consortium name="Broad Institute Whole Genome Assembly Team"/>
            <person name="Wade C.M."/>
            <person name="Giulotto E."/>
            <person name="Sigurdsson S."/>
            <person name="Zoli M."/>
            <person name="Gnerre S."/>
            <person name="Imsland F."/>
            <person name="Lear T.L."/>
            <person name="Adelson D.L."/>
            <person name="Bailey E."/>
            <person name="Bellone R.R."/>
            <person name="Bloecker H."/>
            <person name="Distl O."/>
            <person name="Edgar R.C."/>
            <person name="Garber M."/>
            <person name="Leeb T."/>
            <person name="Mauceli E."/>
            <person name="MacLeod J.N."/>
            <person name="Penedo M.C.T."/>
            <person name="Raison J.M."/>
            <person name="Sharpe T."/>
            <person name="Vogel J."/>
            <person name="Andersson L."/>
            <person name="Antczak D.F."/>
            <person name="Biagi T."/>
            <person name="Binns M.M."/>
            <person name="Chowdhary B.P."/>
            <person name="Coleman S.J."/>
            <person name="Della Valle G."/>
            <person name="Fryc S."/>
            <person name="Guerin G."/>
            <person name="Hasegawa T."/>
            <person name="Hill E.W."/>
            <person name="Jurka J."/>
            <person name="Kiialainen A."/>
            <person name="Lindgren G."/>
            <person name="Liu J."/>
            <person name="Magnani E."/>
            <person name="Mickelson J.R."/>
            <person name="Murray J."/>
            <person name="Nergadze S.G."/>
            <person name="Onofrio R."/>
            <person name="Pedroni S."/>
            <person name="Piras M.F."/>
            <person name="Raudsepp T."/>
            <person name="Rocchi M."/>
            <person name="Roeed K.H."/>
            <person name="Ryder O.A."/>
            <person name="Searle S."/>
            <person name="Skow L."/>
            <person name="Swinburne J.E."/>
            <person name="Syvaenen A.C."/>
            <person name="Tozaki T."/>
            <person name="Valberg S.J."/>
            <person name="Vaudin M."/>
            <person name="White J.R."/>
            <person name="Zody M.C."/>
            <person name="Lander E.S."/>
            <person name="Lindblad-Toh K."/>
        </authorList>
    </citation>
    <scope>NUCLEOTIDE SEQUENCE [LARGE SCALE GENOMIC DNA]</scope>
    <source>
        <strain evidence="1 2">Thoroughbred</strain>
    </source>
</reference>
<evidence type="ECO:0000313" key="2">
    <source>
        <dbReference type="Proteomes" id="UP000002281"/>
    </source>
</evidence>
<reference evidence="1" key="2">
    <citation type="submission" date="2025-08" db="UniProtKB">
        <authorList>
            <consortium name="Ensembl"/>
        </authorList>
    </citation>
    <scope>IDENTIFICATION</scope>
    <source>
        <strain evidence="1">Thoroughbred</strain>
    </source>
</reference>
<dbReference type="AlphaFoldDB" id="A0A9L0T8F9"/>
<proteinExistence type="predicted"/>
<reference evidence="1" key="3">
    <citation type="submission" date="2025-09" db="UniProtKB">
        <authorList>
            <consortium name="Ensembl"/>
        </authorList>
    </citation>
    <scope>IDENTIFICATION</scope>
    <source>
        <strain evidence="1">Thoroughbred</strain>
    </source>
</reference>
<keyword evidence="2" id="KW-1185">Reference proteome</keyword>
<sequence length="67" mass="7677">RTAAIKKTRNNKCWRGCGENRTFVLSWQEYKLVQPLAKTVGRFFKKLKIELPLDPAIPLLGTQSCIT</sequence>
<organism evidence="1 2">
    <name type="scientific">Equus caballus</name>
    <name type="common">Horse</name>
    <dbReference type="NCBI Taxonomy" id="9796"/>
    <lineage>
        <taxon>Eukaryota</taxon>
        <taxon>Metazoa</taxon>
        <taxon>Chordata</taxon>
        <taxon>Craniata</taxon>
        <taxon>Vertebrata</taxon>
        <taxon>Euteleostomi</taxon>
        <taxon>Mammalia</taxon>
        <taxon>Eutheria</taxon>
        <taxon>Laurasiatheria</taxon>
        <taxon>Perissodactyla</taxon>
        <taxon>Equidae</taxon>
        <taxon>Equus</taxon>
    </lineage>
</organism>
<protein>
    <submittedName>
        <fullName evidence="1">Uncharacterized protein</fullName>
    </submittedName>
</protein>
<dbReference type="GeneTree" id="ENSGT01150000287040"/>